<feature type="domain" description="Fungal-type protein kinase" evidence="5">
    <location>
        <begin position="499"/>
        <end position="582"/>
    </location>
</feature>
<dbReference type="PANTHER" id="PTHR38248">
    <property type="entry name" value="FUNK1 6"/>
    <property type="match status" value="1"/>
</dbReference>
<dbReference type="SUPFAM" id="SSF56112">
    <property type="entry name" value="Protein kinase-like (PK-like)"/>
    <property type="match status" value="1"/>
</dbReference>
<proteinExistence type="predicted"/>
<comment type="catalytic activity">
    <reaction evidence="3">
        <text>L-seryl-[protein] + ATP = O-phospho-L-seryl-[protein] + ADP + H(+)</text>
        <dbReference type="Rhea" id="RHEA:17989"/>
        <dbReference type="Rhea" id="RHEA-COMP:9863"/>
        <dbReference type="Rhea" id="RHEA-COMP:11604"/>
        <dbReference type="ChEBI" id="CHEBI:15378"/>
        <dbReference type="ChEBI" id="CHEBI:29999"/>
        <dbReference type="ChEBI" id="CHEBI:30616"/>
        <dbReference type="ChEBI" id="CHEBI:83421"/>
        <dbReference type="ChEBI" id="CHEBI:456216"/>
        <dbReference type="EC" id="2.7.11.1"/>
    </reaction>
</comment>
<dbReference type="InterPro" id="IPR008266">
    <property type="entry name" value="Tyr_kinase_AS"/>
</dbReference>
<evidence type="ECO:0000256" key="4">
    <source>
        <dbReference type="SAM" id="MobiDB-lite"/>
    </source>
</evidence>
<feature type="region of interest" description="Disordered" evidence="4">
    <location>
        <begin position="33"/>
        <end position="53"/>
    </location>
</feature>
<dbReference type="InterPro" id="IPR011009">
    <property type="entry name" value="Kinase-like_dom_sf"/>
</dbReference>
<dbReference type="EC" id="2.7.11.1" evidence="1"/>
<dbReference type="Pfam" id="PF17667">
    <property type="entry name" value="Pkinase_fungal"/>
    <property type="match status" value="1"/>
</dbReference>
<feature type="domain" description="DUF7924" evidence="6">
    <location>
        <begin position="281"/>
        <end position="460"/>
    </location>
</feature>
<evidence type="ECO:0000313" key="7">
    <source>
        <dbReference type="EMBL" id="CAF9940702.1"/>
    </source>
</evidence>
<evidence type="ECO:0000256" key="3">
    <source>
        <dbReference type="ARBA" id="ARBA00048679"/>
    </source>
</evidence>
<dbReference type="PROSITE" id="PS00109">
    <property type="entry name" value="PROTEIN_KINASE_TYR"/>
    <property type="match status" value="1"/>
</dbReference>
<keyword evidence="8" id="KW-1185">Reference proteome</keyword>
<evidence type="ECO:0000259" key="5">
    <source>
        <dbReference type="Pfam" id="PF17667"/>
    </source>
</evidence>
<accession>A0A8H3J4R1</accession>
<organism evidence="7 8">
    <name type="scientific">Imshaugia aleurites</name>
    <dbReference type="NCBI Taxonomy" id="172621"/>
    <lineage>
        <taxon>Eukaryota</taxon>
        <taxon>Fungi</taxon>
        <taxon>Dikarya</taxon>
        <taxon>Ascomycota</taxon>
        <taxon>Pezizomycotina</taxon>
        <taxon>Lecanoromycetes</taxon>
        <taxon>OSLEUM clade</taxon>
        <taxon>Lecanoromycetidae</taxon>
        <taxon>Lecanorales</taxon>
        <taxon>Lecanorineae</taxon>
        <taxon>Parmeliaceae</taxon>
        <taxon>Imshaugia</taxon>
    </lineage>
</organism>
<evidence type="ECO:0000259" key="6">
    <source>
        <dbReference type="Pfam" id="PF25545"/>
    </source>
</evidence>
<comment type="caution">
    <text evidence="7">The sequence shown here is derived from an EMBL/GenBank/DDBJ whole genome shotgun (WGS) entry which is preliminary data.</text>
</comment>
<dbReference type="Gene3D" id="1.10.510.10">
    <property type="entry name" value="Transferase(Phosphotransferase) domain 1"/>
    <property type="match status" value="1"/>
</dbReference>
<feature type="compositionally biased region" description="Polar residues" evidence="4">
    <location>
        <begin position="172"/>
        <end position="191"/>
    </location>
</feature>
<evidence type="ECO:0000256" key="1">
    <source>
        <dbReference type="ARBA" id="ARBA00012513"/>
    </source>
</evidence>
<comment type="catalytic activity">
    <reaction evidence="2">
        <text>L-threonyl-[protein] + ATP = O-phospho-L-threonyl-[protein] + ADP + H(+)</text>
        <dbReference type="Rhea" id="RHEA:46608"/>
        <dbReference type="Rhea" id="RHEA-COMP:11060"/>
        <dbReference type="Rhea" id="RHEA-COMP:11605"/>
        <dbReference type="ChEBI" id="CHEBI:15378"/>
        <dbReference type="ChEBI" id="CHEBI:30013"/>
        <dbReference type="ChEBI" id="CHEBI:30616"/>
        <dbReference type="ChEBI" id="CHEBI:61977"/>
        <dbReference type="ChEBI" id="CHEBI:456216"/>
        <dbReference type="EC" id="2.7.11.1"/>
    </reaction>
</comment>
<reference evidence="7" key="1">
    <citation type="submission" date="2021-03" db="EMBL/GenBank/DDBJ databases">
        <authorList>
            <person name="Tagirdzhanova G."/>
        </authorList>
    </citation>
    <scope>NUCLEOTIDE SEQUENCE</scope>
</reference>
<sequence length="663" mass="74367">MHHHEVLHPTPVRNLKRTLIDLEVDLEPASKRTRLSLDQLPTPPHSTQDRYPEQLNSLCDSSDWRERLKSSLLKPLNNHYPHTTKQLTANPRLSAWLDAVSHPRADSCPASPRIFSLPSSPFGSHYVQLKRPQSCEARFDLVRHKRPASGLDPKPKRARLTLTALQKMSQQESQYAESLVPRSNSSSNKAPGTSDAAYIDTLYSHGIVMDLSGRKIPKELTPLKERILQKRSSPQLDDSAVFSVMDAAEELAYNSEGPTNKILRTPMFPLGYGGLVEGGNTQWNTVAMPNNPQCDNKLSAPKPDAYLAYPRGSKSPWTVKQNNVINHPRARPYSQPAKRNTFPSLSLELKAESAGGVLTTAEAQAAGSGSHSVKSILWLLEEAKAAGLTEVDLMQDTVSFSVVSSHRQAVAYLHWLDPKERHFYMSYLRSYSTFEADGIRGCNNTIKNIIDNAKGPRKIKIGEALVTLEPIKDSWNPLPTVTNQPTPNSSFVGDPRSLHESLLKASILHRDISISNIMLTENEEVGFLIDLDLVIRISDDHVSGAPSKTGTKVFMATGALLGEPHSFMHDLESFFWLLFWICIHYKGRNEKAKSKRRIVPKYKKWNYANTEELAKMKLGQISKRRFDNVDKNSTEHCKPLIPCMRGLHWVIWFSTSRTKIAIG</sequence>
<dbReference type="Pfam" id="PF25545">
    <property type="entry name" value="DUF7924"/>
    <property type="match status" value="1"/>
</dbReference>
<dbReference type="EMBL" id="CAJPDT010000135">
    <property type="protein sequence ID" value="CAF9940702.1"/>
    <property type="molecule type" value="Genomic_DNA"/>
</dbReference>
<name>A0A8H3J4R1_9LECA</name>
<dbReference type="InterPro" id="IPR040976">
    <property type="entry name" value="Pkinase_fungal"/>
</dbReference>
<dbReference type="PANTHER" id="PTHR38248:SF2">
    <property type="entry name" value="FUNK1 11"/>
    <property type="match status" value="1"/>
</dbReference>
<dbReference type="AlphaFoldDB" id="A0A8H3J4R1"/>
<dbReference type="GO" id="GO:0004674">
    <property type="term" value="F:protein serine/threonine kinase activity"/>
    <property type="evidence" value="ECO:0007669"/>
    <property type="project" value="UniProtKB-EC"/>
</dbReference>
<evidence type="ECO:0000256" key="2">
    <source>
        <dbReference type="ARBA" id="ARBA00047899"/>
    </source>
</evidence>
<dbReference type="Proteomes" id="UP000664534">
    <property type="component" value="Unassembled WGS sequence"/>
</dbReference>
<dbReference type="OrthoDB" id="5426775at2759"/>
<gene>
    <name evidence="7" type="ORF">IMSHALPRED_002131</name>
</gene>
<evidence type="ECO:0000313" key="8">
    <source>
        <dbReference type="Proteomes" id="UP000664534"/>
    </source>
</evidence>
<dbReference type="InterPro" id="IPR057684">
    <property type="entry name" value="DUF7924"/>
</dbReference>
<protein>
    <recommendedName>
        <fullName evidence="1">non-specific serine/threonine protein kinase</fullName>
        <ecNumber evidence="1">2.7.11.1</ecNumber>
    </recommendedName>
</protein>
<feature type="region of interest" description="Disordered" evidence="4">
    <location>
        <begin position="172"/>
        <end position="192"/>
    </location>
</feature>